<dbReference type="SMART" id="SM00062">
    <property type="entry name" value="PBPb"/>
    <property type="match status" value="1"/>
</dbReference>
<evidence type="ECO:0000259" key="6">
    <source>
        <dbReference type="SMART" id="SM00062"/>
    </source>
</evidence>
<dbReference type="InterPro" id="IPR001638">
    <property type="entry name" value="Solute-binding_3/MltF_N"/>
</dbReference>
<dbReference type="GO" id="GO:0006865">
    <property type="term" value="P:amino acid transport"/>
    <property type="evidence" value="ECO:0007669"/>
    <property type="project" value="TreeGrafter"/>
</dbReference>
<evidence type="ECO:0000313" key="8">
    <source>
        <dbReference type="Proteomes" id="UP000019277"/>
    </source>
</evidence>
<dbReference type="PROSITE" id="PS01039">
    <property type="entry name" value="SBP_BACTERIAL_3"/>
    <property type="match status" value="1"/>
</dbReference>
<protein>
    <submittedName>
        <fullName evidence="7">Glutamate-binding protein of ABC transporter system</fullName>
    </submittedName>
</protein>
<dbReference type="InterPro" id="IPR051455">
    <property type="entry name" value="Bact_solute-bind_prot3"/>
</dbReference>
<dbReference type="AlphaFoldDB" id="W7IBY0"/>
<comment type="caution">
    <text evidence="7">The sequence shown here is derived from an EMBL/GenBank/DDBJ whole genome shotgun (WGS) entry which is preliminary data.</text>
</comment>
<dbReference type="STRING" id="909613.UO65_6432"/>
<dbReference type="PANTHER" id="PTHR30085">
    <property type="entry name" value="AMINO ACID ABC TRANSPORTER PERMEASE"/>
    <property type="match status" value="1"/>
</dbReference>
<dbReference type="PATRIC" id="fig|909613.9.peg.6427"/>
<keyword evidence="8" id="KW-1185">Reference proteome</keyword>
<dbReference type="InterPro" id="IPR018313">
    <property type="entry name" value="SBP_3_CS"/>
</dbReference>
<dbReference type="Gene3D" id="3.40.190.10">
    <property type="entry name" value="Periplasmic binding protein-like II"/>
    <property type="match status" value="2"/>
</dbReference>
<feature type="region of interest" description="Disordered" evidence="5">
    <location>
        <begin position="7"/>
        <end position="27"/>
    </location>
</feature>
<sequence>MTAALAVSTAACGGSSDTSNQPSVNTDVTFESGTTMATLKSAGKVKIGTKFDQPLFGLKGLDGKPTGFDVEVAKLIAAKLGLAADKIEWVEAPSKVREEVIEQGKVDFVVATYTINDKRKERISFAGPYYEAGQDLMVKSDDSAITGPEALKAANAKVCSVTGSTPAEKIKEYADPANIVLFDVYSKCADALRTGQVQAVTTDNVILLGLVDGSKGDFKLVGKPFTKEPYGIGIKKGDTKFCEFINKTLTDAVADGSYDKAWKDTAGKVSPEAPKLPALGTCS</sequence>
<accession>W7IBY0</accession>
<evidence type="ECO:0000313" key="7">
    <source>
        <dbReference type="EMBL" id="EWC58290.1"/>
    </source>
</evidence>
<gene>
    <name evidence="7" type="ORF">UO65_6432</name>
</gene>
<proteinExistence type="inferred from homology"/>
<evidence type="ECO:0000256" key="4">
    <source>
        <dbReference type="RuleBase" id="RU003744"/>
    </source>
</evidence>
<keyword evidence="2" id="KW-0813">Transport</keyword>
<feature type="compositionally biased region" description="Polar residues" evidence="5">
    <location>
        <begin position="15"/>
        <end position="27"/>
    </location>
</feature>
<comment type="similarity">
    <text evidence="1 4">Belongs to the bacterial solute-binding protein 3 family.</text>
</comment>
<evidence type="ECO:0000256" key="5">
    <source>
        <dbReference type="SAM" id="MobiDB-lite"/>
    </source>
</evidence>
<feature type="domain" description="Solute-binding protein family 3/N-terminal" evidence="6">
    <location>
        <begin position="44"/>
        <end position="269"/>
    </location>
</feature>
<dbReference type="eggNOG" id="COG0834">
    <property type="taxonomic scope" value="Bacteria"/>
</dbReference>
<dbReference type="EMBL" id="AYXG01000244">
    <property type="protein sequence ID" value="EWC58290.1"/>
    <property type="molecule type" value="Genomic_DNA"/>
</dbReference>
<dbReference type="SUPFAM" id="SSF53850">
    <property type="entry name" value="Periplasmic binding protein-like II"/>
    <property type="match status" value="1"/>
</dbReference>
<dbReference type="PANTHER" id="PTHR30085:SF6">
    <property type="entry name" value="ABC TRANSPORTER GLUTAMINE-BINDING PROTEIN GLNH"/>
    <property type="match status" value="1"/>
</dbReference>
<evidence type="ECO:0000256" key="2">
    <source>
        <dbReference type="ARBA" id="ARBA00022448"/>
    </source>
</evidence>
<evidence type="ECO:0000256" key="1">
    <source>
        <dbReference type="ARBA" id="ARBA00010333"/>
    </source>
</evidence>
<evidence type="ECO:0000256" key="3">
    <source>
        <dbReference type="ARBA" id="ARBA00022729"/>
    </source>
</evidence>
<name>W7IBY0_9PSEU</name>
<reference evidence="7 8" key="1">
    <citation type="journal article" date="2014" name="Genome Announc.">
        <title>Draft Genome Sequence of the Antitrypanosomally Active Sponge-Associated Bacterium Actinokineospora sp. Strain EG49.</title>
        <authorList>
            <person name="Harjes J."/>
            <person name="Ryu T."/>
            <person name="Abdelmohsen U.R."/>
            <person name="Moitinho-Silva L."/>
            <person name="Horn H."/>
            <person name="Ravasi T."/>
            <person name="Hentschel U."/>
        </authorList>
    </citation>
    <scope>NUCLEOTIDE SEQUENCE [LARGE SCALE GENOMIC DNA]</scope>
    <source>
        <strain evidence="7 8">EG49</strain>
    </source>
</reference>
<dbReference type="GO" id="GO:0030288">
    <property type="term" value="C:outer membrane-bounded periplasmic space"/>
    <property type="evidence" value="ECO:0007669"/>
    <property type="project" value="TreeGrafter"/>
</dbReference>
<dbReference type="Proteomes" id="UP000019277">
    <property type="component" value="Unassembled WGS sequence"/>
</dbReference>
<organism evidence="7 8">
    <name type="scientific">Actinokineospora spheciospongiae</name>
    <dbReference type="NCBI Taxonomy" id="909613"/>
    <lineage>
        <taxon>Bacteria</taxon>
        <taxon>Bacillati</taxon>
        <taxon>Actinomycetota</taxon>
        <taxon>Actinomycetes</taxon>
        <taxon>Pseudonocardiales</taxon>
        <taxon>Pseudonocardiaceae</taxon>
        <taxon>Actinokineospora</taxon>
    </lineage>
</organism>
<dbReference type="Pfam" id="PF00497">
    <property type="entry name" value="SBP_bac_3"/>
    <property type="match status" value="1"/>
</dbReference>
<dbReference type="GO" id="GO:0005576">
    <property type="term" value="C:extracellular region"/>
    <property type="evidence" value="ECO:0007669"/>
    <property type="project" value="TreeGrafter"/>
</dbReference>
<dbReference type="CDD" id="cd13690">
    <property type="entry name" value="PBP2_GluB"/>
    <property type="match status" value="1"/>
</dbReference>
<keyword evidence="3" id="KW-0732">Signal</keyword>